<evidence type="ECO:0000256" key="1">
    <source>
        <dbReference type="SAM" id="SignalP"/>
    </source>
</evidence>
<sequence>MSVFSCLKTSTFALALAAFVVGLSGCASKPQQTLMSESDPAVQSLNESALRIARAAEQAALSQSVAAKRNRVTSEFKIDLAKLPPELRDPLLLENGFNGELEPFLRSIADVIGWPAPIILGNRPTTPLQVNFTEQRRPPALWIADAGYQAGSMAKITINAQLRQITIRYAEAGGVR</sequence>
<evidence type="ECO:0000313" key="2">
    <source>
        <dbReference type="EMBL" id="SPY99895.1"/>
    </source>
</evidence>
<dbReference type="AlphaFoldDB" id="A0A2X2BZ80"/>
<dbReference type="EMBL" id="UAUF01000002">
    <property type="protein sequence ID" value="SPZ00071.1"/>
    <property type="molecule type" value="Genomic_DNA"/>
</dbReference>
<dbReference type="InterPro" id="IPR031817">
    <property type="entry name" value="DotD"/>
</dbReference>
<dbReference type="EMBL" id="UAUF01000002">
    <property type="protein sequence ID" value="SPY99895.1"/>
    <property type="molecule type" value="Genomic_DNA"/>
</dbReference>
<proteinExistence type="predicted"/>
<gene>
    <name evidence="2" type="ORF">NCTC11842_00040</name>
    <name evidence="3" type="ORF">NCTC11842_00216</name>
</gene>
<organism evidence="3 4">
    <name type="scientific">Pseudomonas luteola</name>
    <dbReference type="NCBI Taxonomy" id="47886"/>
    <lineage>
        <taxon>Bacteria</taxon>
        <taxon>Pseudomonadati</taxon>
        <taxon>Pseudomonadota</taxon>
        <taxon>Gammaproteobacteria</taxon>
        <taxon>Pseudomonadales</taxon>
        <taxon>Pseudomonadaceae</taxon>
        <taxon>Pseudomonas</taxon>
    </lineage>
</organism>
<dbReference type="Proteomes" id="UP000250443">
    <property type="component" value="Unassembled WGS sequence"/>
</dbReference>
<protein>
    <submittedName>
        <fullName evidence="3">Putative DotD-like type IV secretion system protein</fullName>
    </submittedName>
</protein>
<evidence type="ECO:0000313" key="4">
    <source>
        <dbReference type="Proteomes" id="UP000250443"/>
    </source>
</evidence>
<feature type="signal peptide" evidence="1">
    <location>
        <begin position="1"/>
        <end position="17"/>
    </location>
</feature>
<feature type="chain" id="PRO_5036326636" evidence="1">
    <location>
        <begin position="18"/>
        <end position="176"/>
    </location>
</feature>
<accession>A0A2X2BZ80</accession>
<reference evidence="3 4" key="1">
    <citation type="submission" date="2018-06" db="EMBL/GenBank/DDBJ databases">
        <authorList>
            <consortium name="Pathogen Informatics"/>
            <person name="Doyle S."/>
        </authorList>
    </citation>
    <scope>NUCLEOTIDE SEQUENCE [LARGE SCALE GENOMIC DNA]</scope>
    <source>
        <strain evidence="3 4">NCTC11842</strain>
    </source>
</reference>
<name>A0A2X2BZ80_PSELU</name>
<dbReference type="InterPro" id="IPR038140">
    <property type="entry name" value="DotD_sf"/>
</dbReference>
<dbReference type="Gene3D" id="3.55.50.60">
    <property type="entry name" value="DotD protein"/>
    <property type="match status" value="1"/>
</dbReference>
<evidence type="ECO:0000313" key="3">
    <source>
        <dbReference type="EMBL" id="SPZ00071.1"/>
    </source>
</evidence>
<keyword evidence="1" id="KW-0732">Signal</keyword>
<dbReference type="Pfam" id="PF16816">
    <property type="entry name" value="DotD"/>
    <property type="match status" value="1"/>
</dbReference>